<proteinExistence type="predicted"/>
<dbReference type="GO" id="GO:0016887">
    <property type="term" value="F:ATP hydrolysis activity"/>
    <property type="evidence" value="ECO:0007669"/>
    <property type="project" value="InterPro"/>
</dbReference>
<keyword evidence="7" id="KW-1185">Reference proteome</keyword>
<feature type="domain" description="ABC transporter" evidence="5">
    <location>
        <begin position="24"/>
        <end position="258"/>
    </location>
</feature>
<dbReference type="EMBL" id="LQQC01000005">
    <property type="protein sequence ID" value="KXZ59245.1"/>
    <property type="molecule type" value="Genomic_DNA"/>
</dbReference>
<evidence type="ECO:0000256" key="2">
    <source>
        <dbReference type="ARBA" id="ARBA00022741"/>
    </source>
</evidence>
<dbReference type="PATRIC" id="fig|479117.4.peg.492"/>
<evidence type="ECO:0000256" key="1">
    <source>
        <dbReference type="ARBA" id="ARBA00022448"/>
    </source>
</evidence>
<dbReference type="InterPro" id="IPR017871">
    <property type="entry name" value="ABC_transporter-like_CS"/>
</dbReference>
<keyword evidence="4" id="KW-1278">Translocase</keyword>
<dbReference type="SMART" id="SM00382">
    <property type="entry name" value="AAA"/>
    <property type="match status" value="1"/>
</dbReference>
<dbReference type="Gene3D" id="3.40.50.300">
    <property type="entry name" value="P-loop containing nucleotide triphosphate hydrolases"/>
    <property type="match status" value="1"/>
</dbReference>
<keyword evidence="1" id="KW-0813">Transport</keyword>
<evidence type="ECO:0000259" key="5">
    <source>
        <dbReference type="PROSITE" id="PS50893"/>
    </source>
</evidence>
<dbReference type="PROSITE" id="PS50893">
    <property type="entry name" value="ABC_TRANSPORTER_2"/>
    <property type="match status" value="1"/>
</dbReference>
<dbReference type="InterPro" id="IPR027417">
    <property type="entry name" value="P-loop_NTPase"/>
</dbReference>
<dbReference type="InterPro" id="IPR003593">
    <property type="entry name" value="AAA+_ATPase"/>
</dbReference>
<evidence type="ECO:0000313" key="7">
    <source>
        <dbReference type="Proteomes" id="UP000243589"/>
    </source>
</evidence>
<keyword evidence="3 6" id="KW-0067">ATP-binding</keyword>
<keyword evidence="2" id="KW-0547">Nucleotide-binding</keyword>
<dbReference type="PANTHER" id="PTHR42794">
    <property type="entry name" value="HEMIN IMPORT ATP-BINDING PROTEIN HMUV"/>
    <property type="match status" value="1"/>
</dbReference>
<organism evidence="6 7">
    <name type="scientific">Brevibacterium ravenspurgense</name>
    <dbReference type="NCBI Taxonomy" id="479117"/>
    <lineage>
        <taxon>Bacteria</taxon>
        <taxon>Bacillati</taxon>
        <taxon>Actinomycetota</taxon>
        <taxon>Actinomycetes</taxon>
        <taxon>Micrococcales</taxon>
        <taxon>Brevibacteriaceae</taxon>
        <taxon>Brevibacterium</taxon>
    </lineage>
</organism>
<dbReference type="EC" id="3.6.3.-" evidence="6"/>
<dbReference type="CDD" id="cd03214">
    <property type="entry name" value="ABC_Iron-Siderophores_B12_Hemin"/>
    <property type="match status" value="1"/>
</dbReference>
<reference evidence="6 7" key="1">
    <citation type="submission" date="2016-01" db="EMBL/GenBank/DDBJ databases">
        <title>Use of Whole Genome Sequencing to ascertain that Brevibacterium massiliense (Roux, Raoult 2009) is a later heterotypic synonym of Brevibacterium ravenspurgense (Mages 2008).</title>
        <authorList>
            <person name="Bernier A.-M."/>
            <person name="Burdz T."/>
            <person name="Huynh C."/>
            <person name="Pachecho A.L."/>
            <person name="Wiebe D."/>
            <person name="Bonner C."/>
            <person name="Bernard K."/>
        </authorList>
    </citation>
    <scope>NUCLEOTIDE SEQUENCE [LARGE SCALE GENOMIC DNA]</scope>
    <source>
        <strain evidence="6 7">CCUG56047</strain>
    </source>
</reference>
<keyword evidence="6" id="KW-0378">Hydrolase</keyword>
<evidence type="ECO:0000256" key="4">
    <source>
        <dbReference type="ARBA" id="ARBA00022967"/>
    </source>
</evidence>
<sequence length="283" mass="30191">MIEKLRRSRESRLPEVPAPGSTVLSVDQVTVSYDGERKVLEGASLDVRAGEVLALVGPNGAGKSTLLGVITGDVEEASGSVTINDHPSYAWNTRELAMRRAVLLQQVDVSFPFTVLEVVEMGRAPWQRTQAAADDDTIVSAVLERTDTSRFASRTFTSLSGGERSRAALGRVLAQAAPILLLDEPTAAMDIRHQELVLTIAREYAATGSAVVVVLHSLDLAGAYADRIALLNNGRIAADGTPEEVLTAERISEAYGHPVTVLTDPVSGSPLVVPVRPSRKDMS</sequence>
<dbReference type="AlphaFoldDB" id="A0A150HB59"/>
<name>A0A150HB59_9MICO</name>
<dbReference type="Proteomes" id="UP000243589">
    <property type="component" value="Unassembled WGS sequence"/>
</dbReference>
<dbReference type="SUPFAM" id="SSF52540">
    <property type="entry name" value="P-loop containing nucleoside triphosphate hydrolases"/>
    <property type="match status" value="1"/>
</dbReference>
<gene>
    <name evidence="6" type="primary">hmuV</name>
    <name evidence="6" type="ORF">Bravens_00492</name>
</gene>
<protein>
    <submittedName>
        <fullName evidence="6">Hemin import ATP-binding protein HmuV</fullName>
        <ecNumber evidence="6">3.6.3.-</ecNumber>
    </submittedName>
</protein>
<evidence type="ECO:0000313" key="6">
    <source>
        <dbReference type="EMBL" id="KXZ59245.1"/>
    </source>
</evidence>
<accession>A0A150HB59</accession>
<dbReference type="NCBIfam" id="NF010068">
    <property type="entry name" value="PRK13548.1"/>
    <property type="match status" value="1"/>
</dbReference>
<dbReference type="PROSITE" id="PS00211">
    <property type="entry name" value="ABC_TRANSPORTER_1"/>
    <property type="match status" value="1"/>
</dbReference>
<dbReference type="InterPro" id="IPR003439">
    <property type="entry name" value="ABC_transporter-like_ATP-bd"/>
</dbReference>
<dbReference type="GO" id="GO:0005524">
    <property type="term" value="F:ATP binding"/>
    <property type="evidence" value="ECO:0007669"/>
    <property type="project" value="UniProtKB-KW"/>
</dbReference>
<comment type="caution">
    <text evidence="6">The sequence shown here is derived from an EMBL/GenBank/DDBJ whole genome shotgun (WGS) entry which is preliminary data.</text>
</comment>
<evidence type="ECO:0000256" key="3">
    <source>
        <dbReference type="ARBA" id="ARBA00022840"/>
    </source>
</evidence>
<dbReference type="RefSeq" id="WP_062020000.1">
    <property type="nucleotide sequence ID" value="NZ_LQQC01000005.1"/>
</dbReference>
<dbReference type="PANTHER" id="PTHR42794:SF1">
    <property type="entry name" value="HEMIN IMPORT ATP-BINDING PROTEIN HMUV"/>
    <property type="match status" value="1"/>
</dbReference>
<dbReference type="FunFam" id="3.40.50.300:FF:000134">
    <property type="entry name" value="Iron-enterobactin ABC transporter ATP-binding protein"/>
    <property type="match status" value="1"/>
</dbReference>
<dbReference type="Pfam" id="PF00005">
    <property type="entry name" value="ABC_tran"/>
    <property type="match status" value="1"/>
</dbReference>